<dbReference type="InterPro" id="IPR051932">
    <property type="entry name" value="Bact_StressResp_Reg"/>
</dbReference>
<dbReference type="SUPFAM" id="SSF52091">
    <property type="entry name" value="SpoIIaa-like"/>
    <property type="match status" value="1"/>
</dbReference>
<comment type="caution">
    <text evidence="2">The sequence shown here is derived from an EMBL/GenBank/DDBJ whole genome shotgun (WGS) entry which is preliminary data.</text>
</comment>
<dbReference type="InterPro" id="IPR036513">
    <property type="entry name" value="STAS_dom_sf"/>
</dbReference>
<evidence type="ECO:0000259" key="1">
    <source>
        <dbReference type="PROSITE" id="PS50801"/>
    </source>
</evidence>
<dbReference type="Pfam" id="PF01740">
    <property type="entry name" value="STAS"/>
    <property type="match status" value="1"/>
</dbReference>
<feature type="domain" description="STAS" evidence="1">
    <location>
        <begin position="166"/>
        <end position="277"/>
    </location>
</feature>
<dbReference type="PANTHER" id="PTHR33745:SF8">
    <property type="entry name" value="BLUE-LIGHT PHOTORECEPTOR"/>
    <property type="match status" value="1"/>
</dbReference>
<gene>
    <name evidence="2" type="ORF">FZD51_03965</name>
</gene>
<dbReference type="PANTHER" id="PTHR33745">
    <property type="entry name" value="RSBT ANTAGONIST PROTEIN RSBS-RELATED"/>
    <property type="match status" value="1"/>
</dbReference>
<dbReference type="InterPro" id="IPR002645">
    <property type="entry name" value="STAS_dom"/>
</dbReference>
<dbReference type="RefSeq" id="WP_148973578.1">
    <property type="nucleotide sequence ID" value="NZ_VTER01000002.1"/>
</dbReference>
<dbReference type="Gene3D" id="3.30.750.24">
    <property type="entry name" value="STAS domain"/>
    <property type="match status" value="1"/>
</dbReference>
<evidence type="ECO:0000313" key="3">
    <source>
        <dbReference type="Proteomes" id="UP000322139"/>
    </source>
</evidence>
<accession>A0A5D4RNY5</accession>
<dbReference type="PROSITE" id="PS50801">
    <property type="entry name" value="STAS"/>
    <property type="match status" value="1"/>
</dbReference>
<proteinExistence type="predicted"/>
<dbReference type="AlphaFoldDB" id="A0A5D4RNY5"/>
<dbReference type="Proteomes" id="UP000322139">
    <property type="component" value="Unassembled WGS sequence"/>
</dbReference>
<dbReference type="CDD" id="cd07041">
    <property type="entry name" value="STAS_RsbR_RsbS_like"/>
    <property type="match status" value="1"/>
</dbReference>
<protein>
    <submittedName>
        <fullName evidence="2">STAS domain-containing protein</fullName>
    </submittedName>
</protein>
<sequence length="278" mass="31715">MNSLEKFAEYLIQNAESISREIVNYSLKNVKIELPAELIESSISTNRDFLEFAGKTLNLTDEIVKQDFIQWFKQKQEESQVQMQSHPSVFEKLSSIIEPYAENRRRLIRMLGNISMEQGLTVEEIIFVTERINYLLDLSMTHTFIEREQLAIETNKKNQRVIMELSSPVVPLQDGIAVLPLVGEIGLDRSDYILNNVIPKISQLNIECLIIDFSALVKIDTEIADRIFNIYHVLALLGINTIFTGIRPDLATTVVNAKINFPSLKTFATVKQALLNNI</sequence>
<evidence type="ECO:0000313" key="2">
    <source>
        <dbReference type="EMBL" id="TYS51202.1"/>
    </source>
</evidence>
<name>A0A5D4RNY5_9BACI</name>
<organism evidence="2 3">
    <name type="scientific">Bacillus infantis</name>
    <dbReference type="NCBI Taxonomy" id="324767"/>
    <lineage>
        <taxon>Bacteria</taxon>
        <taxon>Bacillati</taxon>
        <taxon>Bacillota</taxon>
        <taxon>Bacilli</taxon>
        <taxon>Bacillales</taxon>
        <taxon>Bacillaceae</taxon>
        <taxon>Bacillus</taxon>
    </lineage>
</organism>
<reference evidence="2 3" key="1">
    <citation type="submission" date="2019-08" db="EMBL/GenBank/DDBJ databases">
        <title>Bacillus genomes from the desert of Cuatro Cienegas, Coahuila.</title>
        <authorList>
            <person name="Olmedo-Alvarez G."/>
        </authorList>
    </citation>
    <scope>NUCLEOTIDE SEQUENCE [LARGE SCALE GENOMIC DNA]</scope>
    <source>
        <strain evidence="2 3">CH446_14T</strain>
    </source>
</reference>
<dbReference type="EMBL" id="VTER01000002">
    <property type="protein sequence ID" value="TYS51202.1"/>
    <property type="molecule type" value="Genomic_DNA"/>
</dbReference>